<accession>A0A9P0G897</accession>
<feature type="transmembrane region" description="Helical" evidence="2">
    <location>
        <begin position="2114"/>
        <end position="2138"/>
    </location>
</feature>
<dbReference type="PROSITE" id="PS50177">
    <property type="entry name" value="NTF2_DOMAIN"/>
    <property type="match status" value="1"/>
</dbReference>
<feature type="region of interest" description="Disordered" evidence="1">
    <location>
        <begin position="2186"/>
        <end position="2246"/>
    </location>
</feature>
<feature type="compositionally biased region" description="Basic and acidic residues" evidence="1">
    <location>
        <begin position="2191"/>
        <end position="2228"/>
    </location>
</feature>
<keyword evidence="3" id="KW-0732">Signal</keyword>
<keyword evidence="2" id="KW-0812">Transmembrane</keyword>
<keyword evidence="2" id="KW-1133">Transmembrane helix</keyword>
<dbReference type="Proteomes" id="UP001153636">
    <property type="component" value="Chromosome 2"/>
</dbReference>
<feature type="domain" description="NTF2" evidence="4">
    <location>
        <begin position="679"/>
        <end position="815"/>
    </location>
</feature>
<organism evidence="5 6">
    <name type="scientific">Psylliodes chrysocephalus</name>
    <dbReference type="NCBI Taxonomy" id="3402493"/>
    <lineage>
        <taxon>Eukaryota</taxon>
        <taxon>Metazoa</taxon>
        <taxon>Ecdysozoa</taxon>
        <taxon>Arthropoda</taxon>
        <taxon>Hexapoda</taxon>
        <taxon>Insecta</taxon>
        <taxon>Pterygota</taxon>
        <taxon>Neoptera</taxon>
        <taxon>Endopterygota</taxon>
        <taxon>Coleoptera</taxon>
        <taxon>Polyphaga</taxon>
        <taxon>Cucujiformia</taxon>
        <taxon>Chrysomeloidea</taxon>
        <taxon>Chrysomelidae</taxon>
        <taxon>Galerucinae</taxon>
        <taxon>Alticini</taxon>
        <taxon>Psylliodes</taxon>
    </lineage>
</organism>
<feature type="signal peptide" evidence="3">
    <location>
        <begin position="1"/>
        <end position="18"/>
    </location>
</feature>
<dbReference type="EMBL" id="OV651814">
    <property type="protein sequence ID" value="CAH1105844.1"/>
    <property type="molecule type" value="Genomic_DNA"/>
</dbReference>
<dbReference type="OrthoDB" id="6606209at2759"/>
<protein>
    <recommendedName>
        <fullName evidence="4">NTF2 domain-containing protein</fullName>
    </recommendedName>
</protein>
<keyword evidence="2" id="KW-0472">Membrane</keyword>
<evidence type="ECO:0000256" key="1">
    <source>
        <dbReference type="SAM" id="MobiDB-lite"/>
    </source>
</evidence>
<dbReference type="InterPro" id="IPR018222">
    <property type="entry name" value="Nuclear_transport_factor_2_euk"/>
</dbReference>
<keyword evidence="6" id="KW-1185">Reference proteome</keyword>
<evidence type="ECO:0000313" key="6">
    <source>
        <dbReference type="Proteomes" id="UP001153636"/>
    </source>
</evidence>
<feature type="chain" id="PRO_5040412201" description="NTF2 domain-containing protein" evidence="3">
    <location>
        <begin position="19"/>
        <end position="2246"/>
    </location>
</feature>
<sequence>MWVKVIILNFLLVGFALSDNDSNCDISDVSSDDWQNAALTKNILDNVKVNDNLFVSKYTGKIENLASKCRCGAADCPRDYLKFSTNNTHFFMTFAEGMKNFDEDMIKISCLGNVVYSISMTCQTEVRSTLILLLQVSDYNEHPPEIAHGSTTFKVPSPLMPMGDFIIYGDKISATDKDFNNTAITFKISPDDFDIITTEDTSTKPAIFYPTFRAKRVMRLTKDGVKYTITATDNGENPGPLTSKPLDISLVMDKDTSLDIPIFVYPKGSSSYSFEYKDDKLTVLKGPISVNTAKPKEIVDSLQLSGDLSEHFTATYNTATSEVELTVKTKVENPTSASVVLTLGLKTDIAAATPILIYFSDAPVDTGPKFSQHVYIGNYDDIKNTISLKDDIKVTTTSTGQLTFNITGDLADKFELKSEKNTYTLTVKTPLTPAEIKSKEFLYLTLEASVDSESDTSGLIITLPIHDLEFTNVMYAATYTEDNTVSVDETQPIDFKTKVSDASVSVEDKYSKYFNVTYKNEKYNLGVKEALSKDILTSDTEIAVIITATDKYGNVANAVIKIALPNIDGPEPPKFKDPYYTIQYKEGQTGFIDFDNAVSFDKTVDDMTKVSILLSAYKENFEIVYRSNKWKMNVKKALSSDIFNKMSEIVTTMEAKEKGVSGKGVGVLVIELVSSNTDNAPKFNNPYYIVQYKKDRTGLIDFNPAVAFKNYNDFSKMSINLTTYSDNFEVVLDSNAWRIKIKKPLDADTYARTSEIVTTIEATEAETAEKGIAVLVIELIDDSSSDIPEFVEPFYIVQYKKDQTGYIDFNPAIAFKNVKDMPKMSIKLANYTDNFQVVYKSDRWQLKILTPLSDKDFPDNSELITTMEATEKNVIGSGSTVLVIRLIKSEIKVPKFKEVYYTADYPKTGSGSFVFANDLTFEHVDNLDKVNITVDEYATNFKIEYSASKKLWQITILNPLDPNLLDLNSYITATLIAKIDGSTYSPEAAFVLSLPEKEVEEAPVFTQSYYKAKYAITGTTSVVTFDDDIGFTNKKDMSKIKIVSDEFASYFTFKYDTKNWLLISDGVLEANLLNRTDLVVAVTATDSSNKLEGHSVIDLKLPSVNTADAPKFSKTYYTGRYEITGDKSIVTLDENIDFLNKVDVTDIKITTDKYHDNFNFSYSDGKWSVDVTKQLDQSTLNSKIDIVMALIATENSKTDEIGQSALLLTLPTINDDGAPKFSKISYESTCNTKTTILIEDIQIVGKTDLSKITVFFLEDQYKTNFKIDFNSTSKSWYVTVNSIPDSLTGSKNDLVLTLVATEAEKIGQAALVINFPILSTPEFSKDQYYGHYTLGDSPYLEIEDFSIVNKDNQNDIKLSFSSTDGDFSKNFNVTYNKKTNVWTMSLKTPIDDKKLINKNTIILSLTATEEENDNLGKSTLIIYLTNNNEGTDVKFTEVHYTGSYESNVDTAVVKLDKNIQITSDKDISTAVVKIESTEDFDAPKYFNLTKNSDYYEVKVVQPLSQEIIQKQKSLVMTLEADLDDNKNYATLVVELPLQEPAKSVKFEKPLYNGEYKVAADGKVAFTVDSAVIVSDAKIKVSISEDSMYGKYFDLKISKTSVELVTKVALPKEIYTKETVMPIVLVASIIDSTIKASTVVDIKINYESYLGTVQFDNLLYNGKYETKKQVVTITIDPIKLSTDKPDEIDVAVTNAYHTYFEAKYSSTTSEVTITKILNIPDDILKDISTVSILLSASIKKTKVTSNSVVNLRIINDDTPDPDVTGTIAFDAVSNTAEYYIENNKGNLKNDKAIGITTDRSAEEIETNITDDSGLSTYFSSSYSGQKFSVKLVKDLPENVFLSNSFILLTLTATIKSTGQKASAVLTIRIDNNKDADTGHISFKSIVYNGVYEIDKDVASIVDIDKIEVDTDAEDTNVTLTILNDINKFFKASYFNKVVTLSLTTTAASTVLRSQNNIAVVLQAKIKSTLITTETVVNLKVKDNDNNPDPDNSKIDFLKLIYNAEYKLNKDHSVKFTVDDITLETGRTENEIDVTIENDLGYEKYFTVLYAHNHVTITLKENLPENLFDDEYTLTLAVKAKVKKAESISSQAVLNIKLTDESRTGIIGTSSNNKPYIIAVSFLSVFILLLILAAILFYYFRLRKSNYEKMSEEDYINRNSKVRFEKMPSRQSGDTLKHSSAIEQRRPTGFIFKHSETEENEPRESYTESEEPNRDRKKSVAFDDNIEKLQIEPNVDDDLEKATKDVEE</sequence>
<proteinExistence type="predicted"/>
<name>A0A9P0G897_9CUCU</name>
<evidence type="ECO:0000256" key="3">
    <source>
        <dbReference type="SAM" id="SignalP"/>
    </source>
</evidence>
<evidence type="ECO:0000313" key="5">
    <source>
        <dbReference type="EMBL" id="CAH1105844.1"/>
    </source>
</evidence>
<evidence type="ECO:0000259" key="4">
    <source>
        <dbReference type="PROSITE" id="PS50177"/>
    </source>
</evidence>
<gene>
    <name evidence="5" type="ORF">PSYICH_LOCUS7055</name>
</gene>
<evidence type="ECO:0000256" key="2">
    <source>
        <dbReference type="SAM" id="Phobius"/>
    </source>
</evidence>
<reference evidence="5" key="1">
    <citation type="submission" date="2022-01" db="EMBL/GenBank/DDBJ databases">
        <authorList>
            <person name="King R."/>
        </authorList>
    </citation>
    <scope>NUCLEOTIDE SEQUENCE</scope>
</reference>